<evidence type="ECO:0000313" key="1">
    <source>
        <dbReference type="EMBL" id="MBT1154390.1"/>
    </source>
</evidence>
<reference evidence="1" key="1">
    <citation type="journal article" date="2021" name="Microorganisms">
        <title>Phylogenomic Reconstruction and Metabolic Potential of the Genus Aminobacter.</title>
        <authorList>
            <person name="Artuso I."/>
            <person name="Turrini P."/>
            <person name="Pirolo M."/>
            <person name="Lugli G.A."/>
            <person name="Ventura M."/>
            <person name="Visca P."/>
        </authorList>
    </citation>
    <scope>NUCLEOTIDE SEQUENCE</scope>
    <source>
        <strain evidence="1">LMG 26462</strain>
    </source>
</reference>
<reference evidence="1" key="2">
    <citation type="submission" date="2021-03" db="EMBL/GenBank/DDBJ databases">
        <authorList>
            <person name="Artuso I."/>
            <person name="Turrini P."/>
            <person name="Pirolo M."/>
            <person name="Lugli G.A."/>
            <person name="Ventura M."/>
            <person name="Visca P."/>
        </authorList>
    </citation>
    <scope>NUCLEOTIDE SEQUENCE</scope>
    <source>
        <strain evidence="1">LMG 26462</strain>
    </source>
</reference>
<dbReference type="Proteomes" id="UP001138921">
    <property type="component" value="Unassembled WGS sequence"/>
</dbReference>
<sequence length="132" mass="14427">MKPVDQTQFAGEGVGGDCVRAATASILGLPITDVPHFLEIAPEPRLWGLAFEDWMEARGFHVWLKHGHLPFEGYYLVSGPSPRGVSHMVVYKDGKLAHDPHPSRAGILSVDWTRILVPLDPAAAVHIETEGL</sequence>
<protein>
    <submittedName>
        <fullName evidence="1">Uncharacterized protein</fullName>
    </submittedName>
</protein>
<comment type="caution">
    <text evidence="1">The sequence shown here is derived from an EMBL/GenBank/DDBJ whole genome shotgun (WGS) entry which is preliminary data.</text>
</comment>
<keyword evidence="2" id="KW-1185">Reference proteome</keyword>
<organism evidence="1 2">
    <name type="scientific">Aminobacter anthyllidis</name>
    <dbReference type="NCBI Taxonomy" id="1035067"/>
    <lineage>
        <taxon>Bacteria</taxon>
        <taxon>Pseudomonadati</taxon>
        <taxon>Pseudomonadota</taxon>
        <taxon>Alphaproteobacteria</taxon>
        <taxon>Hyphomicrobiales</taxon>
        <taxon>Phyllobacteriaceae</taxon>
        <taxon>Aminobacter</taxon>
    </lineage>
</organism>
<accession>A0A9X1A6S6</accession>
<proteinExistence type="predicted"/>
<dbReference type="AlphaFoldDB" id="A0A9X1A6S6"/>
<gene>
    <name evidence="1" type="ORF">J1C56_02165</name>
</gene>
<name>A0A9X1A6S6_9HYPH</name>
<dbReference type="RefSeq" id="WP_214385565.1">
    <property type="nucleotide sequence ID" value="NZ_JAFLWW010000001.1"/>
</dbReference>
<evidence type="ECO:0000313" key="2">
    <source>
        <dbReference type="Proteomes" id="UP001138921"/>
    </source>
</evidence>
<dbReference type="EMBL" id="JAFLWW010000001">
    <property type="protein sequence ID" value="MBT1154390.1"/>
    <property type="molecule type" value="Genomic_DNA"/>
</dbReference>